<dbReference type="InterPro" id="IPR050491">
    <property type="entry name" value="AmpC-like"/>
</dbReference>
<reference evidence="13" key="4">
    <citation type="submission" date="2024-05" db="EMBL/GenBank/DDBJ databases">
        <authorList>
            <person name="Sun Q."/>
            <person name="Zhou Y."/>
        </authorList>
    </citation>
    <scope>NUCLEOTIDE SEQUENCE</scope>
    <source>
        <strain evidence="13">CGMCC 1.15931</strain>
    </source>
</reference>
<evidence type="ECO:0000256" key="7">
    <source>
        <dbReference type="ARBA" id="ARBA00023251"/>
    </source>
</evidence>
<keyword evidence="7 9" id="KW-0046">Antibiotic resistance</keyword>
<dbReference type="GO" id="GO:0008658">
    <property type="term" value="F:penicillin binding"/>
    <property type="evidence" value="ECO:0007669"/>
    <property type="project" value="InterPro"/>
</dbReference>
<dbReference type="InterPro" id="IPR012338">
    <property type="entry name" value="Beta-lactam/transpept-like"/>
</dbReference>
<dbReference type="InterPro" id="IPR058136">
    <property type="entry name" value="AmpC"/>
</dbReference>
<evidence type="ECO:0000256" key="10">
    <source>
        <dbReference type="SAM" id="SignalP"/>
    </source>
</evidence>
<dbReference type="Gene3D" id="3.40.710.10">
    <property type="entry name" value="DD-peptidase/beta-lactamase superfamily"/>
    <property type="match status" value="2"/>
</dbReference>
<feature type="modified residue" description="N6-carboxylysine" evidence="8">
    <location>
        <position position="57"/>
    </location>
</feature>
<dbReference type="Pfam" id="PF00905">
    <property type="entry name" value="Transpeptidase"/>
    <property type="match status" value="1"/>
</dbReference>
<accession>A0A6I3SZW4</accession>
<dbReference type="GO" id="GO:0046677">
    <property type="term" value="P:response to antibiotic"/>
    <property type="evidence" value="ECO:0007669"/>
    <property type="project" value="UniProtKB-UniRule"/>
</dbReference>
<dbReference type="InterPro" id="IPR001460">
    <property type="entry name" value="PCN-bd_Tpept"/>
</dbReference>
<evidence type="ECO:0000313" key="16">
    <source>
        <dbReference type="Proteomes" id="UP000622638"/>
    </source>
</evidence>
<keyword evidence="6 9" id="KW-0378">Hydrolase</keyword>
<dbReference type="AlphaFoldDB" id="A0A6I3SZW4"/>
<dbReference type="GO" id="GO:0008800">
    <property type="term" value="F:beta-lactamase activity"/>
    <property type="evidence" value="ECO:0007669"/>
    <property type="project" value="UniProtKB-UniRule"/>
</dbReference>
<reference evidence="13" key="1">
    <citation type="journal article" date="2014" name="Int. J. Syst. Evol. Microbiol.">
        <title>Complete genome of a new Firmicutes species belonging to the dominant human colonic microbiota ('Ruminococcus bicirculans') reveals two chromosomes and a selective capacity to utilize plant glucans.</title>
        <authorList>
            <consortium name="NISC Comparative Sequencing Program"/>
            <person name="Wegmann U."/>
            <person name="Louis P."/>
            <person name="Goesmann A."/>
            <person name="Henrissat B."/>
            <person name="Duncan S.H."/>
            <person name="Flint H.J."/>
        </authorList>
    </citation>
    <scope>NUCLEOTIDE SEQUENCE</scope>
    <source>
        <strain evidence="13">CGMCC 1.15931</strain>
    </source>
</reference>
<dbReference type="InterPro" id="IPR001466">
    <property type="entry name" value="Beta-lactam-related"/>
</dbReference>
<sequence length="623" mass="67346">MLSKSLAALTGLALPLLAHGIAHGAAHCIAMADAATGQWLLREGQCDVRMPPMSTFKLPLALMGYDSGILQGEHAPLLPFKEGYVDWLPEWRQATDPAVWMKNSVVWYSQQLTGSLGERRFQAYMKRFDYGNGDVSGDAGKQNGLSASWLGSSLRISPDEQVAFLRRAVNGQLGLRPEALAMTAALATVPERVDGWQVVGKTGSGSPVLADGTPDRAQRLGWYVGWLVKGERRIVFAEMDVGPRDEAGPPHGRQVRDDFLRRLPARLGDDTAKVRAAVDAAIVPMMVANKLPGMAVAVTVGGKPYFFNYGLAALAGKVPVTEHTLFELGSISKMFSSTLTTYAQAQGKLSLMDHPSRYVPELAGRPIDRATLLELGTYTAGAMPMQFPDAVMRGGELRYLRDWHSDAPPGRERNYSNPSIGLLGHVTARALGRDFTDAMEQVLFPAFGLRSTYVAVPPAAMPNYAWGYHEGRPVRVNPGPYALEAYGVKSTSADVLRFVQANIDPSGLAPLMRRAVQDTQLPRFKVGPMVQGLGWEQYPWPVTVAQMLAGLETNWGAHAATPVPAVPPTGATLFHKTGSTNGFGAYAVFVPARRIGIVMLANSYHPNTERIKAAHAILSALAP</sequence>
<dbReference type="OrthoDB" id="5377431at2"/>
<dbReference type="InterPro" id="IPR002137">
    <property type="entry name" value="Beta-lactam_class-D_AS"/>
</dbReference>
<evidence type="ECO:0000256" key="4">
    <source>
        <dbReference type="ARBA" id="ARBA00012865"/>
    </source>
</evidence>
<comment type="catalytic activity">
    <reaction evidence="1 9">
        <text>a beta-lactam + H2O = a substituted beta-amino acid</text>
        <dbReference type="Rhea" id="RHEA:20401"/>
        <dbReference type="ChEBI" id="CHEBI:15377"/>
        <dbReference type="ChEBI" id="CHEBI:35627"/>
        <dbReference type="ChEBI" id="CHEBI:140347"/>
        <dbReference type="EC" id="3.5.2.6"/>
    </reaction>
</comment>
<comment type="caution">
    <text evidence="14">The sequence shown here is derived from an EMBL/GenBank/DDBJ whole genome shotgun (WGS) entry which is preliminary data.</text>
</comment>
<feature type="active site" description="Acyl-ester intermediate" evidence="8">
    <location>
        <position position="54"/>
    </location>
</feature>
<dbReference type="PROSITE" id="PS00337">
    <property type="entry name" value="BETA_LACTAMASE_D"/>
    <property type="match status" value="1"/>
</dbReference>
<dbReference type="InterPro" id="IPR001586">
    <property type="entry name" value="Beta-lactam_class-C_AS"/>
</dbReference>
<gene>
    <name evidence="14" type="primary">blaOXA</name>
    <name evidence="13" type="ORF">GCM10011572_24270</name>
    <name evidence="14" type="ORF">GM672_19035</name>
</gene>
<feature type="signal peptide" evidence="10">
    <location>
        <begin position="1"/>
        <end position="24"/>
    </location>
</feature>
<name>A0A6I3SZW4_9BURK</name>
<dbReference type="GO" id="GO:0030288">
    <property type="term" value="C:outer membrane-bounded periplasmic space"/>
    <property type="evidence" value="ECO:0007669"/>
    <property type="project" value="InterPro"/>
</dbReference>
<evidence type="ECO:0000256" key="3">
    <source>
        <dbReference type="ARBA" id="ARBA00007898"/>
    </source>
</evidence>
<dbReference type="Proteomes" id="UP000622638">
    <property type="component" value="Unassembled WGS sequence"/>
</dbReference>
<evidence type="ECO:0000259" key="12">
    <source>
        <dbReference type="Pfam" id="PF00905"/>
    </source>
</evidence>
<organism evidence="14 15">
    <name type="scientific">Pseudoduganella buxea</name>
    <dbReference type="NCBI Taxonomy" id="1949069"/>
    <lineage>
        <taxon>Bacteria</taxon>
        <taxon>Pseudomonadati</taxon>
        <taxon>Pseudomonadota</taxon>
        <taxon>Betaproteobacteria</taxon>
        <taxon>Burkholderiales</taxon>
        <taxon>Oxalobacteraceae</taxon>
        <taxon>Telluria group</taxon>
        <taxon>Pseudoduganella</taxon>
    </lineage>
</organism>
<feature type="domain" description="Beta-lactamase-related" evidence="11">
    <location>
        <begin position="278"/>
        <end position="621"/>
    </location>
</feature>
<dbReference type="EC" id="3.5.2.6" evidence="4 9"/>
<dbReference type="RefSeq" id="WP_155472110.1">
    <property type="nucleotide sequence ID" value="NZ_BMKG01000009.1"/>
</dbReference>
<dbReference type="NCBIfam" id="NF000270">
    <property type="entry name" value="bla_class_D_alt"/>
    <property type="match status" value="1"/>
</dbReference>
<dbReference type="Pfam" id="PF00144">
    <property type="entry name" value="Beta-lactamase"/>
    <property type="match status" value="1"/>
</dbReference>
<comment type="similarity">
    <text evidence="3 9">Belongs to the class-D beta-lactamase family.</text>
</comment>
<keyword evidence="16" id="KW-1185">Reference proteome</keyword>
<evidence type="ECO:0000256" key="6">
    <source>
        <dbReference type="ARBA" id="ARBA00022801"/>
    </source>
</evidence>
<evidence type="ECO:0000256" key="1">
    <source>
        <dbReference type="ARBA" id="ARBA00001526"/>
    </source>
</evidence>
<evidence type="ECO:0000313" key="13">
    <source>
        <dbReference type="EMBL" id="GGC01494.1"/>
    </source>
</evidence>
<dbReference type="GO" id="GO:0017001">
    <property type="term" value="P:antibiotic catabolic process"/>
    <property type="evidence" value="ECO:0007669"/>
    <property type="project" value="InterPro"/>
</dbReference>
<dbReference type="PANTHER" id="PTHR46825">
    <property type="entry name" value="D-ALANYL-D-ALANINE-CARBOXYPEPTIDASE/ENDOPEPTIDASE AMPH"/>
    <property type="match status" value="1"/>
</dbReference>
<evidence type="ECO:0000256" key="2">
    <source>
        <dbReference type="ARBA" id="ARBA00007840"/>
    </source>
</evidence>
<evidence type="ECO:0000259" key="11">
    <source>
        <dbReference type="Pfam" id="PF00144"/>
    </source>
</evidence>
<dbReference type="PANTHER" id="PTHR46825:SF8">
    <property type="entry name" value="BETA-LACTAMASE-RELATED"/>
    <property type="match status" value="1"/>
</dbReference>
<evidence type="ECO:0000313" key="14">
    <source>
        <dbReference type="EMBL" id="MTV54828.1"/>
    </source>
</evidence>
<reference evidence="16" key="2">
    <citation type="journal article" date="2019" name="Int. J. Syst. Evol. Microbiol.">
        <title>The Global Catalogue of Microorganisms (GCM) 10K type strain sequencing project: providing services to taxonomists for standard genome sequencing and annotation.</title>
        <authorList>
            <consortium name="The Broad Institute Genomics Platform"/>
            <consortium name="The Broad Institute Genome Sequencing Center for Infectious Disease"/>
            <person name="Wu L."/>
            <person name="Ma J."/>
        </authorList>
    </citation>
    <scope>NUCLEOTIDE SEQUENCE [LARGE SCALE GENOMIC DNA]</scope>
    <source>
        <strain evidence="16">CGMCC 1.15931</strain>
    </source>
</reference>
<evidence type="ECO:0000256" key="8">
    <source>
        <dbReference type="PIRSR" id="PIRSR602137-50"/>
    </source>
</evidence>
<feature type="chain" id="PRO_5026269526" description="Beta-lactamase" evidence="10">
    <location>
        <begin position="25"/>
        <end position="623"/>
    </location>
</feature>
<evidence type="ECO:0000256" key="5">
    <source>
        <dbReference type="ARBA" id="ARBA00022729"/>
    </source>
</evidence>
<evidence type="ECO:0000313" key="15">
    <source>
        <dbReference type="Proteomes" id="UP000430634"/>
    </source>
</evidence>
<dbReference type="EMBL" id="BMKG01000009">
    <property type="protein sequence ID" value="GGC01494.1"/>
    <property type="molecule type" value="Genomic_DNA"/>
</dbReference>
<dbReference type="EMBL" id="WNKZ01000062">
    <property type="protein sequence ID" value="MTV54828.1"/>
    <property type="molecule type" value="Genomic_DNA"/>
</dbReference>
<reference evidence="14 15" key="3">
    <citation type="submission" date="2019-11" db="EMBL/GenBank/DDBJ databases">
        <title>Type strains purchased from KCTC, JCM and DSMZ.</title>
        <authorList>
            <person name="Lu H."/>
        </authorList>
    </citation>
    <scope>NUCLEOTIDE SEQUENCE [LARGE SCALE GENOMIC DNA]</scope>
    <source>
        <strain evidence="14 15">KCTC 52429</strain>
    </source>
</reference>
<evidence type="ECO:0000256" key="9">
    <source>
        <dbReference type="RuleBase" id="RU361140"/>
    </source>
</evidence>
<dbReference type="NCBIfam" id="NF033085">
    <property type="entry name" value="bla_class_C"/>
    <property type="match status" value="1"/>
</dbReference>
<protein>
    <recommendedName>
        <fullName evidence="4 9">Beta-lactamase</fullName>
        <ecNumber evidence="4 9">3.5.2.6</ecNumber>
    </recommendedName>
</protein>
<dbReference type="Proteomes" id="UP000430634">
    <property type="component" value="Unassembled WGS sequence"/>
</dbReference>
<proteinExistence type="inferred from homology"/>
<feature type="domain" description="Penicillin-binding protein transpeptidase" evidence="12">
    <location>
        <begin position="31"/>
        <end position="240"/>
    </location>
</feature>
<dbReference type="SUPFAM" id="SSF56601">
    <property type="entry name" value="beta-lactamase/transpeptidase-like"/>
    <property type="match status" value="2"/>
</dbReference>
<keyword evidence="5 10" id="KW-0732">Signal</keyword>
<dbReference type="PROSITE" id="PS00336">
    <property type="entry name" value="BETA_LACTAMASE_C"/>
    <property type="match status" value="1"/>
</dbReference>
<comment type="similarity">
    <text evidence="2 9">Belongs to the class-C beta-lactamase family.</text>
</comment>